<dbReference type="InterPro" id="IPR045931">
    <property type="entry name" value="DUF6350"/>
</dbReference>
<protein>
    <submittedName>
        <fullName evidence="2">Uncharacterized protein</fullName>
    </submittedName>
</protein>
<evidence type="ECO:0000313" key="2">
    <source>
        <dbReference type="EMBL" id="THG29777.1"/>
    </source>
</evidence>
<feature type="transmembrane region" description="Helical" evidence="1">
    <location>
        <begin position="383"/>
        <end position="403"/>
    </location>
</feature>
<dbReference type="RefSeq" id="WP_136428105.1">
    <property type="nucleotide sequence ID" value="NZ_SSSM01000005.1"/>
</dbReference>
<sequence length="407" mass="40578">MNRPLTAVFAAFEAVIVVGIGFGALLAPLTAAWAVTYGLRVDWTVFYRAAADGWLLGHGVDLTVAPDAAGAAITGVTGASAPYEVTIAALGIGLITLLLATRVGRRLRVLEHPAIAAGTAVVVFAALSTVLALTAGATVVSPSVLQGILLPTGVFVLGLALGAVLSGQEISSEQLSRVQSSARDALPFDPRGRAALLVSWSVRLGAASASAVLAVSAVIVAVLLAVNYATIVTLYESVQGGALGGGVLTVAQLLLLPNLVVWATSWLIGPGFAIGVGSSVSPLGTVLGPLPSLPIFGALPTGASAFGYLGVLVPVAAAFLIGALLRRGVSRDLGADRPLMGVLAVGVGSGLAGGVLLGLIAWIASGSAGPGRLVEVGADPFLVAVFSAIEIGIASILGLLTGFRRPD</sequence>
<proteinExistence type="predicted"/>
<evidence type="ECO:0000256" key="1">
    <source>
        <dbReference type="SAM" id="Phobius"/>
    </source>
</evidence>
<dbReference type="AlphaFoldDB" id="A0A4V3WSX1"/>
<comment type="caution">
    <text evidence="2">The sequence shown here is derived from an EMBL/GenBank/DDBJ whole genome shotgun (WGS) entry which is preliminary data.</text>
</comment>
<keyword evidence="1" id="KW-1133">Transmembrane helix</keyword>
<organism evidence="2 3">
    <name type="scientific">Naasia lichenicola</name>
    <dbReference type="NCBI Taxonomy" id="2565933"/>
    <lineage>
        <taxon>Bacteria</taxon>
        <taxon>Bacillati</taxon>
        <taxon>Actinomycetota</taxon>
        <taxon>Actinomycetes</taxon>
        <taxon>Micrococcales</taxon>
        <taxon>Microbacteriaceae</taxon>
        <taxon>Naasia</taxon>
    </lineage>
</organism>
<feature type="transmembrane region" description="Helical" evidence="1">
    <location>
        <begin position="247"/>
        <end position="268"/>
    </location>
</feature>
<gene>
    <name evidence="2" type="ORF">E6C64_14020</name>
</gene>
<keyword evidence="1" id="KW-0472">Membrane</keyword>
<feature type="transmembrane region" description="Helical" evidence="1">
    <location>
        <begin position="211"/>
        <end position="235"/>
    </location>
</feature>
<name>A0A4V3WSX1_9MICO</name>
<feature type="transmembrane region" description="Helical" evidence="1">
    <location>
        <begin position="85"/>
        <end position="103"/>
    </location>
</feature>
<keyword evidence="1" id="KW-0812">Transmembrane</keyword>
<feature type="transmembrane region" description="Helical" evidence="1">
    <location>
        <begin position="7"/>
        <end position="35"/>
    </location>
</feature>
<feature type="transmembrane region" description="Helical" evidence="1">
    <location>
        <begin position="115"/>
        <end position="136"/>
    </location>
</feature>
<dbReference type="Proteomes" id="UP000309133">
    <property type="component" value="Unassembled WGS sequence"/>
</dbReference>
<reference evidence="2 3" key="1">
    <citation type="submission" date="2019-04" db="EMBL/GenBank/DDBJ databases">
        <authorList>
            <person name="Jiang L."/>
        </authorList>
    </citation>
    <scope>NUCLEOTIDE SEQUENCE [LARGE SCALE GENOMIC DNA]</scope>
    <source>
        <strain evidence="2 3">YIM 131853</strain>
    </source>
</reference>
<feature type="transmembrane region" description="Helical" evidence="1">
    <location>
        <begin position="305"/>
        <end position="326"/>
    </location>
</feature>
<feature type="transmembrane region" description="Helical" evidence="1">
    <location>
        <begin position="148"/>
        <end position="167"/>
    </location>
</feature>
<dbReference type="Pfam" id="PF19877">
    <property type="entry name" value="DUF6350"/>
    <property type="match status" value="1"/>
</dbReference>
<dbReference type="EMBL" id="SSSM01000005">
    <property type="protein sequence ID" value="THG29777.1"/>
    <property type="molecule type" value="Genomic_DNA"/>
</dbReference>
<keyword evidence="3" id="KW-1185">Reference proteome</keyword>
<dbReference type="OrthoDB" id="3742900at2"/>
<accession>A0A4V3WSX1</accession>
<evidence type="ECO:0000313" key="3">
    <source>
        <dbReference type="Proteomes" id="UP000309133"/>
    </source>
</evidence>
<feature type="transmembrane region" description="Helical" evidence="1">
    <location>
        <begin position="338"/>
        <end position="363"/>
    </location>
</feature>